<evidence type="ECO:0000313" key="1">
    <source>
        <dbReference type="EMBL" id="MFD1425865.1"/>
    </source>
</evidence>
<dbReference type="Proteomes" id="UP001597282">
    <property type="component" value="Unassembled WGS sequence"/>
</dbReference>
<evidence type="ECO:0008006" key="3">
    <source>
        <dbReference type="Google" id="ProtNLM"/>
    </source>
</evidence>
<keyword evidence="2" id="KW-1185">Reference proteome</keyword>
<evidence type="ECO:0000313" key="2">
    <source>
        <dbReference type="Proteomes" id="UP001597282"/>
    </source>
</evidence>
<gene>
    <name evidence="1" type="ORF">ACFQ4Y_02805</name>
</gene>
<name>A0ABW4C811_9BACL</name>
<comment type="caution">
    <text evidence="1">The sequence shown here is derived from an EMBL/GenBank/DDBJ whole genome shotgun (WGS) entry which is preliminary data.</text>
</comment>
<dbReference type="EMBL" id="JBHTNU010000002">
    <property type="protein sequence ID" value="MFD1425865.1"/>
    <property type="molecule type" value="Genomic_DNA"/>
</dbReference>
<organism evidence="1 2">
    <name type="scientific">Kroppenstedtia sanguinis</name>
    <dbReference type="NCBI Taxonomy" id="1380684"/>
    <lineage>
        <taxon>Bacteria</taxon>
        <taxon>Bacillati</taxon>
        <taxon>Bacillota</taxon>
        <taxon>Bacilli</taxon>
        <taxon>Bacillales</taxon>
        <taxon>Thermoactinomycetaceae</taxon>
        <taxon>Kroppenstedtia</taxon>
    </lineage>
</organism>
<sequence length="81" mass="8710">MATLTSFNMINVGSLQNDSGVFIGQNNQPGWDSHQKQNSANLMYGFFNTYPGNLNAISDNDAIDSPINDQDIKGGSTLQGV</sequence>
<reference evidence="2" key="1">
    <citation type="journal article" date="2019" name="Int. J. Syst. Evol. Microbiol.">
        <title>The Global Catalogue of Microorganisms (GCM) 10K type strain sequencing project: providing services to taxonomists for standard genome sequencing and annotation.</title>
        <authorList>
            <consortium name="The Broad Institute Genomics Platform"/>
            <consortium name="The Broad Institute Genome Sequencing Center for Infectious Disease"/>
            <person name="Wu L."/>
            <person name="Ma J."/>
        </authorList>
    </citation>
    <scope>NUCLEOTIDE SEQUENCE [LARGE SCALE GENOMIC DNA]</scope>
    <source>
        <strain evidence="2">S1</strain>
    </source>
</reference>
<dbReference type="RefSeq" id="WP_380162879.1">
    <property type="nucleotide sequence ID" value="NZ_JBHTNU010000002.1"/>
</dbReference>
<protein>
    <recommendedName>
        <fullName evidence="3">Spore germination protein</fullName>
    </recommendedName>
</protein>
<proteinExistence type="predicted"/>
<accession>A0ABW4C811</accession>